<dbReference type="Proteomes" id="UP001215280">
    <property type="component" value="Unassembled WGS sequence"/>
</dbReference>
<evidence type="ECO:0000313" key="1">
    <source>
        <dbReference type="EMBL" id="KAJ7735404.1"/>
    </source>
</evidence>
<gene>
    <name evidence="1" type="ORF">DFH07DRAFT_780022</name>
</gene>
<reference evidence="1" key="1">
    <citation type="submission" date="2023-03" db="EMBL/GenBank/DDBJ databases">
        <title>Massive genome expansion in bonnet fungi (Mycena s.s.) driven by repeated elements and novel gene families across ecological guilds.</title>
        <authorList>
            <consortium name="Lawrence Berkeley National Laboratory"/>
            <person name="Harder C.B."/>
            <person name="Miyauchi S."/>
            <person name="Viragh M."/>
            <person name="Kuo A."/>
            <person name="Thoen E."/>
            <person name="Andreopoulos B."/>
            <person name="Lu D."/>
            <person name="Skrede I."/>
            <person name="Drula E."/>
            <person name="Henrissat B."/>
            <person name="Morin E."/>
            <person name="Kohler A."/>
            <person name="Barry K."/>
            <person name="LaButti K."/>
            <person name="Morin E."/>
            <person name="Salamov A."/>
            <person name="Lipzen A."/>
            <person name="Mereny Z."/>
            <person name="Hegedus B."/>
            <person name="Baldrian P."/>
            <person name="Stursova M."/>
            <person name="Weitz H."/>
            <person name="Taylor A."/>
            <person name="Grigoriev I.V."/>
            <person name="Nagy L.G."/>
            <person name="Martin F."/>
            <person name="Kauserud H."/>
        </authorList>
    </citation>
    <scope>NUCLEOTIDE SEQUENCE</scope>
    <source>
        <strain evidence="1">CBHHK188m</strain>
    </source>
</reference>
<dbReference type="EMBL" id="JARJLG010000155">
    <property type="protein sequence ID" value="KAJ7735404.1"/>
    <property type="molecule type" value="Genomic_DNA"/>
</dbReference>
<keyword evidence="2" id="KW-1185">Reference proteome</keyword>
<comment type="caution">
    <text evidence="1">The sequence shown here is derived from an EMBL/GenBank/DDBJ whole genome shotgun (WGS) entry which is preliminary data.</text>
</comment>
<sequence>MEETYLLQIQSADITQWKGGQLHGKKPRPDVVMSQRSLLPRTGANQDKRIPTAERGLKPQWTDALLTISSKPSDFLLFQVLHDASIMGMDKLIGSHKIEIHRLLELCGSDGGVTNLDLQCKDTAAGTLLVSLSISSPGAAVLRVADNAPKMINSDAKETRDKIMERASEHGDMVSSLDKVIKGLDGFTKIGDAIAKCHPYVHTAWTVLTLVYTVSNC</sequence>
<evidence type="ECO:0000313" key="2">
    <source>
        <dbReference type="Proteomes" id="UP001215280"/>
    </source>
</evidence>
<evidence type="ECO:0008006" key="3">
    <source>
        <dbReference type="Google" id="ProtNLM"/>
    </source>
</evidence>
<accession>A0AAD7MXR5</accession>
<name>A0AAD7MXR5_9AGAR</name>
<dbReference type="SUPFAM" id="SSF49562">
    <property type="entry name" value="C2 domain (Calcium/lipid-binding domain, CaLB)"/>
    <property type="match status" value="1"/>
</dbReference>
<dbReference type="InterPro" id="IPR035892">
    <property type="entry name" value="C2_domain_sf"/>
</dbReference>
<dbReference type="AlphaFoldDB" id="A0AAD7MXR5"/>
<proteinExistence type="predicted"/>
<protein>
    <recommendedName>
        <fullName evidence="3">C2 domain-containing protein</fullName>
    </recommendedName>
</protein>
<organism evidence="1 2">
    <name type="scientific">Mycena maculata</name>
    <dbReference type="NCBI Taxonomy" id="230809"/>
    <lineage>
        <taxon>Eukaryota</taxon>
        <taxon>Fungi</taxon>
        <taxon>Dikarya</taxon>
        <taxon>Basidiomycota</taxon>
        <taxon>Agaricomycotina</taxon>
        <taxon>Agaricomycetes</taxon>
        <taxon>Agaricomycetidae</taxon>
        <taxon>Agaricales</taxon>
        <taxon>Marasmiineae</taxon>
        <taxon>Mycenaceae</taxon>
        <taxon>Mycena</taxon>
    </lineage>
</organism>